<evidence type="ECO:0000313" key="3">
    <source>
        <dbReference type="Proteomes" id="UP000799118"/>
    </source>
</evidence>
<dbReference type="PANTHER" id="PTHR44163">
    <property type="entry name" value="U3 SMALL NUCLEOLAR RNA-ASSOCIATED PROTEIN 4 HOMOLOG"/>
    <property type="match status" value="1"/>
</dbReference>
<dbReference type="InterPro" id="IPR015943">
    <property type="entry name" value="WD40/YVTN_repeat-like_dom_sf"/>
</dbReference>
<reference evidence="2" key="1">
    <citation type="journal article" date="2019" name="Environ. Microbiol.">
        <title>Fungal ecological strategies reflected in gene transcription - a case study of two litter decomposers.</title>
        <authorList>
            <person name="Barbi F."/>
            <person name="Kohler A."/>
            <person name="Barry K."/>
            <person name="Baskaran P."/>
            <person name="Daum C."/>
            <person name="Fauchery L."/>
            <person name="Ihrmark K."/>
            <person name="Kuo A."/>
            <person name="LaButti K."/>
            <person name="Lipzen A."/>
            <person name="Morin E."/>
            <person name="Grigoriev I.V."/>
            <person name="Henrissat B."/>
            <person name="Lindahl B."/>
            <person name="Martin F."/>
        </authorList>
    </citation>
    <scope>NUCLEOTIDE SEQUENCE</scope>
    <source>
        <strain evidence="2">JB14</strain>
    </source>
</reference>
<dbReference type="GO" id="GO:0034455">
    <property type="term" value="C:t-UTP complex"/>
    <property type="evidence" value="ECO:0007669"/>
    <property type="project" value="TreeGrafter"/>
</dbReference>
<evidence type="ECO:0000256" key="1">
    <source>
        <dbReference type="SAM" id="MobiDB-lite"/>
    </source>
</evidence>
<feature type="region of interest" description="Disordered" evidence="1">
    <location>
        <begin position="591"/>
        <end position="637"/>
    </location>
</feature>
<dbReference type="OrthoDB" id="8883818at2759"/>
<feature type="compositionally biased region" description="Basic and acidic residues" evidence="1">
    <location>
        <begin position="600"/>
        <end position="622"/>
    </location>
</feature>
<dbReference type="GO" id="GO:0030686">
    <property type="term" value="C:90S preribosome"/>
    <property type="evidence" value="ECO:0007669"/>
    <property type="project" value="InterPro"/>
</dbReference>
<dbReference type="GO" id="GO:0000462">
    <property type="term" value="P:maturation of SSU-rRNA from tricistronic rRNA transcript (SSU-rRNA, 5.8S rRNA, LSU-rRNA)"/>
    <property type="evidence" value="ECO:0007669"/>
    <property type="project" value="InterPro"/>
</dbReference>
<dbReference type="InterPro" id="IPR036322">
    <property type="entry name" value="WD40_repeat_dom_sf"/>
</dbReference>
<dbReference type="GO" id="GO:0003723">
    <property type="term" value="F:RNA binding"/>
    <property type="evidence" value="ECO:0007669"/>
    <property type="project" value="TreeGrafter"/>
</dbReference>
<sequence>MADATNSVAVHRCRFIDFDPSAITALAFPPLPLPLRFGVLAVGHANGNIDLCEWSGLKNEVQSPQAWVIRKTLPGLYPSKVDSLTFVIREPHTLKEDQVPSVSDLRLFSSGGGSELLEWDIESSCIRRTINSQGGTIWSVSANPSGTMLALACEDGTVRLISIADDTLKHHKRLDRVKCRILSVAWGPPIPKENPSKDEDDDDDDDEWVDSWLVTGCSDSSLRKWDASTGRMLDRMGTDKIRGERTLVWTVATLGDGTIISGDSLGMVKFWDSRTCTQLQSFQAHGADVLCLTVGPDGLAVYSSGVDQKLIQFSRVKTSKAENSSEVRSTIRWIQTSSRRMHAHDVRSLAIWPPHTPLPSSHKRQFPPEIAPIIASGGLDMSVVVTPAALPLSTLSSKVINPLATSVHATFEDSYHRRLAYSSGPTCTSAVHIAPQARLVSCMRDSRVSIWRILKKPSPTPAEGEEEEEMEEIAEEKENDMADWEKCVEMELDVHTNLVASALSADGKWLVVADLYETKLFRLAEGRLKPRRIREMSSILSPHLPPKPASTGGVSFAFTPDSTKLVMSTALTSYILVIDISEEKPRVVRKFDHHRQRNNLSRDRVTKDLRRNGGDVEMPKVDDDGDSDDSDEDDTPLLGNVSRIAISADGQWLATSDDRCRTHIFNLDSVQHHCVLPSFTHPAQSLAFDPSNPNLLLLAFPNNTFQIYDVETRQFPSWSRELCNNLPKRFTSIHDPIIGVTFEPPVPGTPSQTSGRFALFWGSTWLCKISFDGTVSGGGGFSKKRRRESVKHVVPPATPHKNAEAGAGAGAASEEHHKELKMITHYRPILFVDYMAPGELIVVERPLVDVLATLPPAYFRHKYGAS</sequence>
<accession>A0A6A4IQP9</accession>
<proteinExistence type="predicted"/>
<dbReference type="GO" id="GO:0032040">
    <property type="term" value="C:small-subunit processome"/>
    <property type="evidence" value="ECO:0007669"/>
    <property type="project" value="TreeGrafter"/>
</dbReference>
<dbReference type="SUPFAM" id="SSF50978">
    <property type="entry name" value="WD40 repeat-like"/>
    <property type="match status" value="2"/>
</dbReference>
<keyword evidence="3" id="KW-1185">Reference proteome</keyword>
<dbReference type="Pfam" id="PF00400">
    <property type="entry name" value="WD40"/>
    <property type="match status" value="2"/>
</dbReference>
<dbReference type="Gene3D" id="2.130.10.10">
    <property type="entry name" value="YVTN repeat-like/Quinoprotein amine dehydrogenase"/>
    <property type="match status" value="3"/>
</dbReference>
<dbReference type="EMBL" id="ML769384">
    <property type="protein sequence ID" value="KAE9410807.1"/>
    <property type="molecule type" value="Genomic_DNA"/>
</dbReference>
<evidence type="ECO:0000313" key="2">
    <source>
        <dbReference type="EMBL" id="KAE9410807.1"/>
    </source>
</evidence>
<feature type="compositionally biased region" description="Acidic residues" evidence="1">
    <location>
        <begin position="623"/>
        <end position="635"/>
    </location>
</feature>
<dbReference type="InterPro" id="IPR001680">
    <property type="entry name" value="WD40_rpt"/>
</dbReference>
<dbReference type="SMART" id="SM00320">
    <property type="entry name" value="WD40"/>
    <property type="match status" value="8"/>
</dbReference>
<dbReference type="AlphaFoldDB" id="A0A6A4IQP9"/>
<name>A0A6A4IQP9_9AGAR</name>
<protein>
    <submittedName>
        <fullName evidence="2">WD40 repeat-like protein</fullName>
    </submittedName>
</protein>
<feature type="region of interest" description="Disordered" evidence="1">
    <location>
        <begin position="779"/>
        <end position="813"/>
    </location>
</feature>
<gene>
    <name evidence="2" type="ORF">BT96DRAFT_983494</name>
</gene>
<dbReference type="PANTHER" id="PTHR44163:SF1">
    <property type="entry name" value="U3 SMALL NUCLEOLAR RNA-ASSOCIATED PROTEIN 4 HOMOLOG"/>
    <property type="match status" value="1"/>
</dbReference>
<dbReference type="InterPro" id="IPR046351">
    <property type="entry name" value="UTP4"/>
</dbReference>
<organism evidence="2 3">
    <name type="scientific">Gymnopus androsaceus JB14</name>
    <dbReference type="NCBI Taxonomy" id="1447944"/>
    <lineage>
        <taxon>Eukaryota</taxon>
        <taxon>Fungi</taxon>
        <taxon>Dikarya</taxon>
        <taxon>Basidiomycota</taxon>
        <taxon>Agaricomycotina</taxon>
        <taxon>Agaricomycetes</taxon>
        <taxon>Agaricomycetidae</taxon>
        <taxon>Agaricales</taxon>
        <taxon>Marasmiineae</taxon>
        <taxon>Omphalotaceae</taxon>
        <taxon>Gymnopus</taxon>
    </lineage>
</organism>
<dbReference type="Proteomes" id="UP000799118">
    <property type="component" value="Unassembled WGS sequence"/>
</dbReference>